<evidence type="ECO:0000313" key="2">
    <source>
        <dbReference type="EMBL" id="KEF51843.1"/>
    </source>
</evidence>
<evidence type="ECO:0000313" key="3">
    <source>
        <dbReference type="Proteomes" id="UP000027920"/>
    </source>
</evidence>
<dbReference type="HOGENOM" id="CLU_485736_0_0_1"/>
<keyword evidence="3" id="KW-1185">Reference proteome</keyword>
<dbReference type="OrthoDB" id="10261951at2759"/>
<dbReference type="EMBL" id="AMGV01000021">
    <property type="protein sequence ID" value="KEF51843.1"/>
    <property type="molecule type" value="Genomic_DNA"/>
</dbReference>
<evidence type="ECO:0000256" key="1">
    <source>
        <dbReference type="SAM" id="MobiDB-lite"/>
    </source>
</evidence>
<evidence type="ECO:0008006" key="4">
    <source>
        <dbReference type="Google" id="ProtNLM"/>
    </source>
</evidence>
<sequence>MATSPASHCEQLQEQNRLLRAQVKLLQANCQWVSSYNEILLDLCSDRVSVHSEKIPSSSDAGSLEEYYLRATNNISDHEMLDPTLSCESFNVKNLALHNHRWVEPSHPNISGVCDILPLDGASTSYQSGSICQMPELSLQSPSFWLETFSDSSTSHPVGQAAISSSDPSTSVNILPTVPQEFVDSGTNPYSLSSKSYTYQDFHSRQETDNAWSPILGNQTLYDAGTTPCSMPEDDRRPLESATSSDTFSANILNTVPGEATQEFPRLPALAHTDLPPSLWMPDVQQCMNTSTPQGLLDHYIYALRDFVHRLDSCGGLGPNLRARLMTKGVLWVVHEAWPQAEHFWKATASFQGFLQAELWRNFPDSSVYRSMHPAYKPTVLQLAVPHSPIIDWLPWPDLRDKLIASQEQIDVDLVCKTAIQNVVAHRRAIPQTRPQKRVRRDTEGNSRPAQKMSFRVWDLCILEETAGRKPKGNTALTYRPKSAPVRALEKAYALEYNDFQTQKLHPDFFTMFPKLFSQSVISDYTVQELPTVRNFSRWDVLGSPLPISTASLARLEAIST</sequence>
<feature type="region of interest" description="Disordered" evidence="1">
    <location>
        <begin position="228"/>
        <end position="248"/>
    </location>
</feature>
<proteinExistence type="predicted"/>
<comment type="caution">
    <text evidence="2">The sequence shown here is derived from an EMBL/GenBank/DDBJ whole genome shotgun (WGS) entry which is preliminary data.</text>
</comment>
<reference evidence="2 3" key="1">
    <citation type="submission" date="2013-03" db="EMBL/GenBank/DDBJ databases">
        <title>The Genome Sequence of Exophiala aquamarina CBS 119918.</title>
        <authorList>
            <consortium name="The Broad Institute Genomics Platform"/>
            <person name="Cuomo C."/>
            <person name="de Hoog S."/>
            <person name="Gorbushina A."/>
            <person name="Walker B."/>
            <person name="Young S.K."/>
            <person name="Zeng Q."/>
            <person name="Gargeya S."/>
            <person name="Fitzgerald M."/>
            <person name="Haas B."/>
            <person name="Abouelleil A."/>
            <person name="Allen A.W."/>
            <person name="Alvarado L."/>
            <person name="Arachchi H.M."/>
            <person name="Berlin A.M."/>
            <person name="Chapman S.B."/>
            <person name="Gainer-Dewar J."/>
            <person name="Goldberg J."/>
            <person name="Griggs A."/>
            <person name="Gujja S."/>
            <person name="Hansen M."/>
            <person name="Howarth C."/>
            <person name="Imamovic A."/>
            <person name="Ireland A."/>
            <person name="Larimer J."/>
            <person name="McCowan C."/>
            <person name="Murphy C."/>
            <person name="Pearson M."/>
            <person name="Poon T.W."/>
            <person name="Priest M."/>
            <person name="Roberts A."/>
            <person name="Saif S."/>
            <person name="Shea T."/>
            <person name="Sisk P."/>
            <person name="Sykes S."/>
            <person name="Wortman J."/>
            <person name="Nusbaum C."/>
            <person name="Birren B."/>
        </authorList>
    </citation>
    <scope>NUCLEOTIDE SEQUENCE [LARGE SCALE GENOMIC DNA]</scope>
    <source>
        <strain evidence="2 3">CBS 119918</strain>
    </source>
</reference>
<dbReference type="Pfam" id="PF11905">
    <property type="entry name" value="DUF3425"/>
    <property type="match status" value="1"/>
</dbReference>
<gene>
    <name evidence="2" type="ORF">A1O9_12181</name>
</gene>
<dbReference type="InterPro" id="IPR021833">
    <property type="entry name" value="DUF3425"/>
</dbReference>
<protein>
    <recommendedName>
        <fullName evidence="4">BZIP domain-containing protein</fullName>
    </recommendedName>
</protein>
<dbReference type="VEuPathDB" id="FungiDB:A1O9_12181"/>
<dbReference type="AlphaFoldDB" id="A0A072NXV2"/>
<organism evidence="2 3">
    <name type="scientific">Exophiala aquamarina CBS 119918</name>
    <dbReference type="NCBI Taxonomy" id="1182545"/>
    <lineage>
        <taxon>Eukaryota</taxon>
        <taxon>Fungi</taxon>
        <taxon>Dikarya</taxon>
        <taxon>Ascomycota</taxon>
        <taxon>Pezizomycotina</taxon>
        <taxon>Eurotiomycetes</taxon>
        <taxon>Chaetothyriomycetidae</taxon>
        <taxon>Chaetothyriales</taxon>
        <taxon>Herpotrichiellaceae</taxon>
        <taxon>Exophiala</taxon>
    </lineage>
</organism>
<name>A0A072NXV2_9EURO</name>
<dbReference type="RefSeq" id="XP_013254433.1">
    <property type="nucleotide sequence ID" value="XM_013398979.1"/>
</dbReference>
<accession>A0A072NXV2</accession>
<dbReference type="Proteomes" id="UP000027920">
    <property type="component" value="Unassembled WGS sequence"/>
</dbReference>
<dbReference type="GeneID" id="25287075"/>